<dbReference type="EMBL" id="AVOT02032773">
    <property type="protein sequence ID" value="MBW0526577.1"/>
    <property type="molecule type" value="Genomic_DNA"/>
</dbReference>
<feature type="region of interest" description="Disordered" evidence="1">
    <location>
        <begin position="78"/>
        <end position="99"/>
    </location>
</feature>
<gene>
    <name evidence="2" type="ORF">O181_066292</name>
</gene>
<evidence type="ECO:0000313" key="2">
    <source>
        <dbReference type="EMBL" id="MBW0526577.1"/>
    </source>
</evidence>
<name>A0A9Q3EYW7_9BASI</name>
<reference evidence="2" key="1">
    <citation type="submission" date="2021-03" db="EMBL/GenBank/DDBJ databases">
        <title>Draft genome sequence of rust myrtle Austropuccinia psidii MF-1, a brazilian biotype.</title>
        <authorList>
            <person name="Quecine M.C."/>
            <person name="Pachon D.M.R."/>
            <person name="Bonatelli M.L."/>
            <person name="Correr F.H."/>
            <person name="Franceschini L.M."/>
            <person name="Leite T.F."/>
            <person name="Margarido G.R.A."/>
            <person name="Almeida C.A."/>
            <person name="Ferrarezi J.A."/>
            <person name="Labate C.A."/>
        </authorList>
    </citation>
    <scope>NUCLEOTIDE SEQUENCE</scope>
    <source>
        <strain evidence="2">MF-1</strain>
    </source>
</reference>
<sequence>MDFTQQDFNEMMTRREGSPYTASSPLTPLDEEEPFTLGDPLHDKYFNMGEINSAEYPIPPEVLQPGFQQSFDVDPKLTTSNTLIPECTSGPKKEHSENKKYTQTYLPSVNSFIKKIQSNFTLPKNKHVKDINETSPVKNDVIFTEKFEPLPTL</sequence>
<evidence type="ECO:0000313" key="3">
    <source>
        <dbReference type="Proteomes" id="UP000765509"/>
    </source>
</evidence>
<comment type="caution">
    <text evidence="2">The sequence shown here is derived from an EMBL/GenBank/DDBJ whole genome shotgun (WGS) entry which is preliminary data.</text>
</comment>
<dbReference type="Proteomes" id="UP000765509">
    <property type="component" value="Unassembled WGS sequence"/>
</dbReference>
<evidence type="ECO:0000256" key="1">
    <source>
        <dbReference type="SAM" id="MobiDB-lite"/>
    </source>
</evidence>
<keyword evidence="3" id="KW-1185">Reference proteome</keyword>
<protein>
    <submittedName>
        <fullName evidence="2">Uncharacterized protein</fullName>
    </submittedName>
</protein>
<organism evidence="2 3">
    <name type="scientific">Austropuccinia psidii MF-1</name>
    <dbReference type="NCBI Taxonomy" id="1389203"/>
    <lineage>
        <taxon>Eukaryota</taxon>
        <taxon>Fungi</taxon>
        <taxon>Dikarya</taxon>
        <taxon>Basidiomycota</taxon>
        <taxon>Pucciniomycotina</taxon>
        <taxon>Pucciniomycetes</taxon>
        <taxon>Pucciniales</taxon>
        <taxon>Sphaerophragmiaceae</taxon>
        <taxon>Austropuccinia</taxon>
    </lineage>
</organism>
<feature type="region of interest" description="Disordered" evidence="1">
    <location>
        <begin position="1"/>
        <end position="32"/>
    </location>
</feature>
<accession>A0A9Q3EYW7</accession>
<dbReference type="AlphaFoldDB" id="A0A9Q3EYW7"/>
<proteinExistence type="predicted"/>